<gene>
    <name evidence="4" type="primary">rpo7</name>
    <name evidence="4" type="synonym">rpoE</name>
    <name evidence="6" type="ordered locus">Pyrfu_0252</name>
</gene>
<name>G0EF81_PYRF1</name>
<dbReference type="InterPro" id="IPR005576">
    <property type="entry name" value="Rpb7-like_N"/>
</dbReference>
<comment type="subunit">
    <text evidence="4">Part of the RNA polymerase complex. Forms a stalk with Rpo4 that extends from the main structure.</text>
</comment>
<dbReference type="CDD" id="cd04331">
    <property type="entry name" value="RNAP_E_N"/>
    <property type="match status" value="1"/>
</dbReference>
<dbReference type="Gene3D" id="3.30.1490.120">
    <property type="entry name" value="RNA polymerase Rpb7-like, N-terminal domain"/>
    <property type="match status" value="1"/>
</dbReference>
<dbReference type="PROSITE" id="PS50126">
    <property type="entry name" value="S1"/>
    <property type="match status" value="1"/>
</dbReference>
<reference evidence="6 7" key="1">
    <citation type="journal article" date="2011" name="Stand. Genomic Sci.">
        <title>Complete genome sequence of the hyperthermophilic chemolithoautotroph Pyrolobus fumarii type strain (1A).</title>
        <authorList>
            <person name="Anderson I."/>
            <person name="Goker M."/>
            <person name="Nolan M."/>
            <person name="Lucas S."/>
            <person name="Hammon N."/>
            <person name="Deshpande S."/>
            <person name="Cheng J.F."/>
            <person name="Tapia R."/>
            <person name="Han C."/>
            <person name="Goodwin L."/>
            <person name="Pitluck S."/>
            <person name="Huntemann M."/>
            <person name="Liolios K."/>
            <person name="Ivanova N."/>
            <person name="Pagani I."/>
            <person name="Mavromatis K."/>
            <person name="Ovchinikova G."/>
            <person name="Pati A."/>
            <person name="Chen A."/>
            <person name="Palaniappan K."/>
            <person name="Land M."/>
            <person name="Hauser L."/>
            <person name="Brambilla E.M."/>
            <person name="Huber H."/>
            <person name="Yasawong M."/>
            <person name="Rohde M."/>
            <person name="Spring S."/>
            <person name="Abt B."/>
            <person name="Sikorski J."/>
            <person name="Wirth R."/>
            <person name="Detter J.C."/>
            <person name="Woyke T."/>
            <person name="Bristow J."/>
            <person name="Eisen J.A."/>
            <person name="Markowitz V."/>
            <person name="Hugenholtz P."/>
            <person name="Kyrpides N.C."/>
            <person name="Klenk H.P."/>
            <person name="Lapidus A."/>
        </authorList>
    </citation>
    <scope>NUCLEOTIDE SEQUENCE [LARGE SCALE GENOMIC DNA]</scope>
    <source>
        <strain evidence="7">DSM 11204 / 1A</strain>
    </source>
</reference>
<dbReference type="EC" id="2.7.7.6" evidence="4"/>
<dbReference type="PANTHER" id="PTHR12709">
    <property type="entry name" value="DNA-DIRECTED RNA POLYMERASE II, III"/>
    <property type="match status" value="1"/>
</dbReference>
<comment type="similarity">
    <text evidence="1 4">Belongs to the eukaryotic RPB7/RPC8 RNA polymerase subunit family.</text>
</comment>
<dbReference type="GO" id="GO:0003677">
    <property type="term" value="F:DNA binding"/>
    <property type="evidence" value="ECO:0007669"/>
    <property type="project" value="InterPro"/>
</dbReference>
<evidence type="ECO:0000256" key="4">
    <source>
        <dbReference type="HAMAP-Rule" id="MF_00865"/>
    </source>
</evidence>
<dbReference type="SUPFAM" id="SSF88798">
    <property type="entry name" value="N-terminal, heterodimerisation domain of RBP7 (RpoE)"/>
    <property type="match status" value="1"/>
</dbReference>
<dbReference type="Pfam" id="PF03876">
    <property type="entry name" value="SHS2_Rpb7-N"/>
    <property type="match status" value="1"/>
</dbReference>
<dbReference type="GO" id="GO:0003899">
    <property type="term" value="F:DNA-directed RNA polymerase activity"/>
    <property type="evidence" value="ECO:0007669"/>
    <property type="project" value="UniProtKB-UniRule"/>
</dbReference>
<dbReference type="KEGG" id="pfm:Pyrfu_0252"/>
<dbReference type="InterPro" id="IPR004519">
    <property type="entry name" value="RNAP_E/RPC8"/>
</dbReference>
<comment type="subcellular location">
    <subcellularLocation>
        <location evidence="4">Cytoplasm</location>
    </subcellularLocation>
</comment>
<organism evidence="6 7">
    <name type="scientific">Pyrolobus fumarii (strain DSM 11204 / 1A)</name>
    <dbReference type="NCBI Taxonomy" id="694429"/>
    <lineage>
        <taxon>Archaea</taxon>
        <taxon>Thermoproteota</taxon>
        <taxon>Thermoprotei</taxon>
        <taxon>Desulfurococcales</taxon>
        <taxon>Pyrodictiaceae</taxon>
        <taxon>Pyrolobus</taxon>
    </lineage>
</organism>
<dbReference type="AlphaFoldDB" id="G0EF81"/>
<evidence type="ECO:0000256" key="3">
    <source>
        <dbReference type="ARBA" id="ARBA00023163"/>
    </source>
</evidence>
<sequence length="192" mass="21893">MYMVARVEDVVRIPPSLFHLPLKEAALRVLRQKYEGRVDRELKAIIITVLNVDVEEMGRIIPGDGGTWHRATFDLLLFRPEQNEVVEGRVVEVVEHGIFVDLGPLDGYIHVSHISQRRVTIDVANGIVIEEGTNRVLRRNDVVRAKVQAVSFRVRPHQRPRVSLTMRGWLLGKLEWIEEELKKSGALPEAKG</sequence>
<comment type="catalytic activity">
    <reaction evidence="4">
        <text>RNA(n) + a ribonucleoside 5'-triphosphate = RNA(n+1) + diphosphate</text>
        <dbReference type="Rhea" id="RHEA:21248"/>
        <dbReference type="Rhea" id="RHEA-COMP:14527"/>
        <dbReference type="Rhea" id="RHEA-COMP:17342"/>
        <dbReference type="ChEBI" id="CHEBI:33019"/>
        <dbReference type="ChEBI" id="CHEBI:61557"/>
        <dbReference type="ChEBI" id="CHEBI:140395"/>
        <dbReference type="EC" id="2.7.7.6"/>
    </reaction>
</comment>
<dbReference type="EMBL" id="CP002838">
    <property type="protein sequence ID" value="AEM38124.1"/>
    <property type="molecule type" value="Genomic_DNA"/>
</dbReference>
<dbReference type="FunCoup" id="G0EF81">
    <property type="interactions" value="209"/>
</dbReference>
<dbReference type="PANTHER" id="PTHR12709:SF4">
    <property type="entry name" value="DNA-DIRECTED RNA POLYMERASE II SUBUNIT RPB7"/>
    <property type="match status" value="1"/>
</dbReference>
<accession>G0EF81</accession>
<dbReference type="InterPro" id="IPR045113">
    <property type="entry name" value="Rpb7-like"/>
</dbReference>
<keyword evidence="3 4" id="KW-0804">Transcription</keyword>
<dbReference type="eggNOG" id="arCOG00675">
    <property type="taxonomic scope" value="Archaea"/>
</dbReference>
<dbReference type="InterPro" id="IPR003029">
    <property type="entry name" value="S1_domain"/>
</dbReference>
<feature type="domain" description="S1 motif" evidence="5">
    <location>
        <begin position="83"/>
        <end position="167"/>
    </location>
</feature>
<keyword evidence="4" id="KW-0963">Cytoplasm</keyword>
<keyword evidence="4 6" id="KW-0548">Nucleotidyltransferase</keyword>
<comment type="domain">
    <text evidence="4">Forms 2 domains with an elongated structure; Rpo4 packs into the hinge region between the 2 domains.</text>
</comment>
<dbReference type="SUPFAM" id="SSF50249">
    <property type="entry name" value="Nucleic acid-binding proteins"/>
    <property type="match status" value="1"/>
</dbReference>
<proteinExistence type="inferred from homology"/>
<dbReference type="InterPro" id="IPR012340">
    <property type="entry name" value="NA-bd_OB-fold"/>
</dbReference>
<evidence type="ECO:0000313" key="6">
    <source>
        <dbReference type="EMBL" id="AEM38124.1"/>
    </source>
</evidence>
<dbReference type="InterPro" id="IPR046399">
    <property type="entry name" value="RNApol_Rpo7"/>
</dbReference>
<keyword evidence="4 6" id="KW-0808">Transferase</keyword>
<dbReference type="SMART" id="SM00316">
    <property type="entry name" value="S1"/>
    <property type="match status" value="1"/>
</dbReference>
<keyword evidence="7" id="KW-1185">Reference proteome</keyword>
<evidence type="ECO:0000259" key="5">
    <source>
        <dbReference type="PROSITE" id="PS50126"/>
    </source>
</evidence>
<protein>
    <recommendedName>
        <fullName evidence="4">DNA-directed RNA polymerase subunit Rpo7</fullName>
        <ecNumber evidence="4">2.7.7.6</ecNumber>
    </recommendedName>
    <alternativeName>
        <fullName evidence="4">DNA-directed RNA polymerase subunit E</fullName>
    </alternativeName>
</protein>
<dbReference type="InParanoid" id="G0EF81"/>
<dbReference type="GO" id="GO:0006352">
    <property type="term" value="P:DNA-templated transcription initiation"/>
    <property type="evidence" value="ECO:0007669"/>
    <property type="project" value="InterPro"/>
</dbReference>
<dbReference type="STRING" id="694429.Pyrfu_0252"/>
<dbReference type="NCBIfam" id="TIGR00448">
    <property type="entry name" value="rpoE"/>
    <property type="match status" value="1"/>
</dbReference>
<dbReference type="Gene3D" id="2.40.50.140">
    <property type="entry name" value="Nucleic acid-binding proteins"/>
    <property type="match status" value="1"/>
</dbReference>
<evidence type="ECO:0000256" key="1">
    <source>
        <dbReference type="ARBA" id="ARBA00009307"/>
    </source>
</evidence>
<dbReference type="Pfam" id="PF00575">
    <property type="entry name" value="S1"/>
    <property type="match status" value="1"/>
</dbReference>
<dbReference type="GO" id="GO:0000428">
    <property type="term" value="C:DNA-directed RNA polymerase complex"/>
    <property type="evidence" value="ECO:0007669"/>
    <property type="project" value="UniProtKB-KW"/>
</dbReference>
<dbReference type="Proteomes" id="UP000001037">
    <property type="component" value="Chromosome"/>
</dbReference>
<dbReference type="NCBIfam" id="NF006333">
    <property type="entry name" value="PRK08563.1"/>
    <property type="match status" value="1"/>
</dbReference>
<dbReference type="GO" id="GO:0005737">
    <property type="term" value="C:cytoplasm"/>
    <property type="evidence" value="ECO:0007669"/>
    <property type="project" value="UniProtKB-SubCell"/>
</dbReference>
<evidence type="ECO:0000256" key="2">
    <source>
        <dbReference type="ARBA" id="ARBA00022478"/>
    </source>
</evidence>
<keyword evidence="2 4" id="KW-0240">DNA-directed RNA polymerase</keyword>
<dbReference type="HAMAP" id="MF_00865">
    <property type="entry name" value="RNApol_arch_Rpo7"/>
    <property type="match status" value="1"/>
</dbReference>
<evidence type="ECO:0000313" key="7">
    <source>
        <dbReference type="Proteomes" id="UP000001037"/>
    </source>
</evidence>
<dbReference type="InterPro" id="IPR036898">
    <property type="entry name" value="RNA_pol_Rpb7-like_N_sf"/>
</dbReference>
<comment type="function">
    <text evidence="4">DNA-dependent RNA polymerase (RNAP) catalyzes the transcription of DNA into RNA using the four ribonucleoside triphosphates as substrates.</text>
</comment>
<dbReference type="HOGENOM" id="CLU_117966_0_0_2"/>